<dbReference type="Pfam" id="PF08722">
    <property type="entry name" value="Tn7_TnsA-like_N"/>
    <property type="match status" value="1"/>
</dbReference>
<feature type="domain" description="TnsA endonuclease C-terminal" evidence="1">
    <location>
        <begin position="169"/>
        <end position="247"/>
    </location>
</feature>
<dbReference type="SUPFAM" id="SSF52980">
    <property type="entry name" value="Restriction endonuclease-like"/>
    <property type="match status" value="1"/>
</dbReference>
<reference evidence="3 4" key="1">
    <citation type="submission" date="2016-06" db="EMBL/GenBank/DDBJ databases">
        <title>The sequenced genome of the ice-adhering bacterium Marinomonas primoryensis, from Antarctica.</title>
        <authorList>
            <person name="Graham L."/>
            <person name="Vance T.D.R."/>
            <person name="Davies P.L."/>
        </authorList>
    </citation>
    <scope>NUCLEOTIDE SEQUENCE [LARGE SCALE GENOMIC DNA]</scope>
    <source>
        <strain evidence="3 4">AceL</strain>
    </source>
</reference>
<dbReference type="RefSeq" id="WP_112141200.1">
    <property type="nucleotide sequence ID" value="NZ_CP016181.1"/>
</dbReference>
<dbReference type="InterPro" id="IPR011335">
    <property type="entry name" value="Restrct_endonuc-II-like"/>
</dbReference>
<dbReference type="Pfam" id="PF08721">
    <property type="entry name" value="Tn7_Tnp_TnsA_C"/>
    <property type="match status" value="1"/>
</dbReference>
<dbReference type="InterPro" id="IPR036390">
    <property type="entry name" value="WH_DNA-bd_sf"/>
</dbReference>
<dbReference type="InterPro" id="IPR036388">
    <property type="entry name" value="WH-like_DNA-bd_sf"/>
</dbReference>
<dbReference type="InterPro" id="IPR014833">
    <property type="entry name" value="TnsA_N"/>
</dbReference>
<accession>A0A2Z4PXG5</accession>
<dbReference type="CDD" id="cd22362">
    <property type="entry name" value="TnsA_endonuclease-like"/>
    <property type="match status" value="1"/>
</dbReference>
<feature type="domain" description="TnsA endonuclease N-terminal" evidence="2">
    <location>
        <begin position="77"/>
        <end position="165"/>
    </location>
</feature>
<dbReference type="OrthoDB" id="5291587at2"/>
<evidence type="ECO:0000259" key="2">
    <source>
        <dbReference type="Pfam" id="PF08722"/>
    </source>
</evidence>
<dbReference type="GO" id="GO:0003676">
    <property type="term" value="F:nucleic acid binding"/>
    <property type="evidence" value="ECO:0007669"/>
    <property type="project" value="InterPro"/>
</dbReference>
<protein>
    <recommendedName>
        <fullName evidence="5">TnsA endonuclease N-terminal domain-containing protein</fullName>
    </recommendedName>
</protein>
<dbReference type="InterPro" id="IPR011856">
    <property type="entry name" value="tRNA_endonuc-like_dom_sf"/>
</dbReference>
<evidence type="ECO:0000313" key="3">
    <source>
        <dbReference type="EMBL" id="AWY02137.1"/>
    </source>
</evidence>
<organism evidence="3 4">
    <name type="scientific">Marinomonas primoryensis</name>
    <dbReference type="NCBI Taxonomy" id="178399"/>
    <lineage>
        <taxon>Bacteria</taxon>
        <taxon>Pseudomonadati</taxon>
        <taxon>Pseudomonadota</taxon>
        <taxon>Gammaproteobacteria</taxon>
        <taxon>Oceanospirillales</taxon>
        <taxon>Oceanospirillaceae</taxon>
        <taxon>Marinomonas</taxon>
    </lineage>
</organism>
<name>A0A2Z4PXG5_9GAMM</name>
<evidence type="ECO:0000259" key="1">
    <source>
        <dbReference type="Pfam" id="PF08721"/>
    </source>
</evidence>
<gene>
    <name evidence="3" type="ORF">A8139_20990</name>
</gene>
<dbReference type="SUPFAM" id="SSF46785">
    <property type="entry name" value="Winged helix' DNA-binding domain"/>
    <property type="match status" value="1"/>
</dbReference>
<evidence type="ECO:0008006" key="5">
    <source>
        <dbReference type="Google" id="ProtNLM"/>
    </source>
</evidence>
<sequence length="276" mass="32281">MVATYNLFSEKQISKKFKNGCGRGAKASYHPWLTIREFTSSGRSHRSLCNTSGRLLHLFSDLEFMYSCLLDWNEKTSDIRERFPLVTEDVCQISEEANLPILICNSVPQVRFSDFLIDDASHANRQYAIDVRYSQELATPAALESIELQRRYWHSKNIGFFVATERNMPKTVLNNLKWLLPVEEQVSLDSEYLMNQYEFFRIQMSRFYNIQVIDFTKHIDTQYSMKLGESLFVLRCLLASRFISFDIKKPFNILLCKDLVFTRSDEEVWGILNVAN</sequence>
<dbReference type="AlphaFoldDB" id="A0A2Z4PXG5"/>
<dbReference type="Gene3D" id="3.40.1350.10">
    <property type="match status" value="1"/>
</dbReference>
<proteinExistence type="predicted"/>
<dbReference type="Proteomes" id="UP000249898">
    <property type="component" value="Chromosome"/>
</dbReference>
<dbReference type="InterPro" id="IPR014832">
    <property type="entry name" value="TnsA_C"/>
</dbReference>
<evidence type="ECO:0000313" key="4">
    <source>
        <dbReference type="Proteomes" id="UP000249898"/>
    </source>
</evidence>
<dbReference type="EMBL" id="CP016181">
    <property type="protein sequence ID" value="AWY02137.1"/>
    <property type="molecule type" value="Genomic_DNA"/>
</dbReference>
<dbReference type="Gene3D" id="1.10.10.10">
    <property type="entry name" value="Winged helix-like DNA-binding domain superfamily/Winged helix DNA-binding domain"/>
    <property type="match status" value="1"/>
</dbReference>